<dbReference type="InterPro" id="IPR032675">
    <property type="entry name" value="LRR_dom_sf"/>
</dbReference>
<dbReference type="SMART" id="SM00365">
    <property type="entry name" value="LRR_SD22"/>
    <property type="match status" value="5"/>
</dbReference>
<dbReference type="InterPro" id="IPR025875">
    <property type="entry name" value="Leu-rich_rpt_4"/>
</dbReference>
<dbReference type="SUPFAM" id="SSF52058">
    <property type="entry name" value="L domain-like"/>
    <property type="match status" value="1"/>
</dbReference>
<keyword evidence="5" id="KW-1185">Reference proteome</keyword>
<gene>
    <name evidence="4" type="ORF">HINF_LOCUS4435</name>
    <name evidence="3" type="ORF">HINF_LOCUS6871</name>
</gene>
<dbReference type="PROSITE" id="PS51450">
    <property type="entry name" value="LRR"/>
    <property type="match status" value="3"/>
</dbReference>
<keyword evidence="1" id="KW-0433">Leucine-rich repeat</keyword>
<evidence type="ECO:0000313" key="5">
    <source>
        <dbReference type="Proteomes" id="UP001642409"/>
    </source>
</evidence>
<dbReference type="Proteomes" id="UP001642409">
    <property type="component" value="Unassembled WGS sequence"/>
</dbReference>
<name>A0AA86TJL7_9EUKA</name>
<keyword evidence="2" id="KW-0677">Repeat</keyword>
<reference evidence="4 5" key="2">
    <citation type="submission" date="2024-07" db="EMBL/GenBank/DDBJ databases">
        <authorList>
            <person name="Akdeniz Z."/>
        </authorList>
    </citation>
    <scope>NUCLEOTIDE SEQUENCE [LARGE SCALE GENOMIC DNA]</scope>
</reference>
<dbReference type="AlphaFoldDB" id="A0AA86TJL7"/>
<dbReference type="EMBL" id="CAXDID020000008">
    <property type="protein sequence ID" value="CAL5977710.1"/>
    <property type="molecule type" value="Genomic_DNA"/>
</dbReference>
<dbReference type="PANTHER" id="PTHR46652">
    <property type="entry name" value="LEUCINE-RICH REPEAT AND IQ DOMAIN-CONTAINING PROTEIN 1-RELATED"/>
    <property type="match status" value="1"/>
</dbReference>
<dbReference type="Pfam" id="PF12799">
    <property type="entry name" value="LRR_4"/>
    <property type="match status" value="1"/>
</dbReference>
<dbReference type="InterPro" id="IPR001611">
    <property type="entry name" value="Leu-rich_rpt"/>
</dbReference>
<accession>A0AA86TJL7</accession>
<dbReference type="Gene3D" id="3.80.10.10">
    <property type="entry name" value="Ribonuclease Inhibitor"/>
    <property type="match status" value="1"/>
</dbReference>
<reference evidence="3" key="1">
    <citation type="submission" date="2023-06" db="EMBL/GenBank/DDBJ databases">
        <authorList>
            <person name="Kurt Z."/>
        </authorList>
    </citation>
    <scope>NUCLEOTIDE SEQUENCE</scope>
</reference>
<organism evidence="3">
    <name type="scientific">Hexamita inflata</name>
    <dbReference type="NCBI Taxonomy" id="28002"/>
    <lineage>
        <taxon>Eukaryota</taxon>
        <taxon>Metamonada</taxon>
        <taxon>Diplomonadida</taxon>
        <taxon>Hexamitidae</taxon>
        <taxon>Hexamitinae</taxon>
        <taxon>Hexamita</taxon>
    </lineage>
</organism>
<protein>
    <submittedName>
        <fullName evidence="3">Leucine-rich repeat domain-containing protein</fullName>
    </submittedName>
    <submittedName>
        <fullName evidence="4">Leucine-rich_repeat domain-containing protein</fullName>
    </submittedName>
</protein>
<evidence type="ECO:0000313" key="3">
    <source>
        <dbReference type="EMBL" id="CAI9919226.1"/>
    </source>
</evidence>
<evidence type="ECO:0000256" key="1">
    <source>
        <dbReference type="ARBA" id="ARBA00022614"/>
    </source>
</evidence>
<dbReference type="PANTHER" id="PTHR46652:SF3">
    <property type="entry name" value="LEUCINE-RICH REPEAT-CONTAINING PROTEIN 9"/>
    <property type="match status" value="1"/>
</dbReference>
<dbReference type="EMBL" id="CATOUU010000171">
    <property type="protein sequence ID" value="CAI9919226.1"/>
    <property type="molecule type" value="Genomic_DNA"/>
</dbReference>
<evidence type="ECO:0000256" key="2">
    <source>
        <dbReference type="ARBA" id="ARBA00022737"/>
    </source>
</evidence>
<dbReference type="InterPro" id="IPR050836">
    <property type="entry name" value="SDS22/Internalin_LRR"/>
</dbReference>
<proteinExistence type="predicted"/>
<comment type="caution">
    <text evidence="3">The sequence shown here is derived from an EMBL/GenBank/DDBJ whole genome shotgun (WGS) entry which is preliminary data.</text>
</comment>
<sequence>MLLVGLSKPKIPPKCQSMESTIQDSTMVQCAQDQIFVQKYKNQVISGVLEIDQDEFITNLQFVESFKLKELNCNNCNNISFQTVPNNLNQLILSFSYIKNLTGIKYMTQLTTLDIAFCKICDISDLSYLRNLTKLWLADNYIEDISALKELKLLTDLNLNYNKIKSLKPLENHTKLLQLQFIQNQIEDLYPIRNLTLLTELYFQRNLVKDITTLKYTTNIEQLAFDDNQVVDISTLSSLKLISALSFCGNKVVQIESLNKLNKLNDLYIIYNFIIDLPLFKNKNVFQKQCQLEGIDYDHAVIQKLPTSALILFAMKQKAILQYKEQVQKSSRLKQQFVTKPVIFRSKIKDLVNKMANSQVQFMYHITLMFQKLSQNQEQE</sequence>
<evidence type="ECO:0000313" key="4">
    <source>
        <dbReference type="EMBL" id="CAL5977710.1"/>
    </source>
</evidence>